<dbReference type="InterPro" id="IPR013815">
    <property type="entry name" value="ATP_grasp_subdomain_1"/>
</dbReference>
<dbReference type="PROSITE" id="PS50968">
    <property type="entry name" value="BIOTINYL_LIPOYL"/>
    <property type="match status" value="1"/>
</dbReference>
<dbReference type="PROSITE" id="PS00188">
    <property type="entry name" value="BIOTIN"/>
    <property type="match status" value="1"/>
</dbReference>
<dbReference type="Pfam" id="PF02785">
    <property type="entry name" value="Biotin_carb_C"/>
    <property type="match status" value="1"/>
</dbReference>
<evidence type="ECO:0000256" key="6">
    <source>
        <dbReference type="ARBA" id="ARBA00023267"/>
    </source>
</evidence>
<dbReference type="Gene3D" id="3.30.470.20">
    <property type="entry name" value="ATP-grasp fold, B domain"/>
    <property type="match status" value="1"/>
</dbReference>
<dbReference type="SUPFAM" id="SSF56059">
    <property type="entry name" value="Glutathione synthetase ATP-binding domain-like"/>
    <property type="match status" value="1"/>
</dbReference>
<dbReference type="SUPFAM" id="SSF51230">
    <property type="entry name" value="Single hybrid motif"/>
    <property type="match status" value="1"/>
</dbReference>
<evidence type="ECO:0000259" key="9">
    <source>
        <dbReference type="PROSITE" id="PS50968"/>
    </source>
</evidence>
<evidence type="ECO:0000313" key="13">
    <source>
        <dbReference type="Proteomes" id="UP001597492"/>
    </source>
</evidence>
<keyword evidence="6" id="KW-0092">Biotin</keyword>
<dbReference type="SMART" id="SM00878">
    <property type="entry name" value="Biotin_carb_C"/>
    <property type="match status" value="1"/>
</dbReference>
<evidence type="ECO:0000256" key="5">
    <source>
        <dbReference type="ARBA" id="ARBA00022840"/>
    </source>
</evidence>
<evidence type="ECO:0000313" key="12">
    <source>
        <dbReference type="EMBL" id="MFD2757895.1"/>
    </source>
</evidence>
<reference evidence="13" key="1">
    <citation type="journal article" date="2019" name="Int. J. Syst. Evol. Microbiol.">
        <title>The Global Catalogue of Microorganisms (GCM) 10K type strain sequencing project: providing services to taxonomists for standard genome sequencing and annotation.</title>
        <authorList>
            <consortium name="The Broad Institute Genomics Platform"/>
            <consortium name="The Broad Institute Genome Sequencing Center for Infectious Disease"/>
            <person name="Wu L."/>
            <person name="Ma J."/>
        </authorList>
    </citation>
    <scope>NUCLEOTIDE SEQUENCE [LARGE SCALE GENOMIC DNA]</scope>
    <source>
        <strain evidence="13">TISTR 1514</strain>
    </source>
</reference>
<dbReference type="Gene3D" id="2.40.50.100">
    <property type="match status" value="1"/>
</dbReference>
<evidence type="ECO:0000256" key="4">
    <source>
        <dbReference type="ARBA" id="ARBA00022741"/>
    </source>
</evidence>
<sequence>MPRIEKLLVANRGEIAVRIIRAAADAGIPSVAVYADQDRDAPHARLADEAYALRGATSADTYLVIEKLLSVARRSGANAVHPGYGFLSENPDFARAVIDAGLIWIGPSPEAIEALGDKVTARHVAESVGAPLAPGTLEPVSGADEVIAFAREVGLPVAIKAAYGGGGRGLKIVRDEAEITDAFDSATREAVAAFGRGECFVEKFLDRPRHVETQCLADAHGNVVVVSTRDCSLQRRNQKLVEEAPAPFLTDAQREQMYSASKAILKHVGYQGAGTCEFLLANDGTVAFLEVNTRLQVEHPVSEEVTGIDLVREQFRIAEGEELGYDDPASTAHSFEFRINGEDPGRGFLPAPGKITTYEAPTGPGVRVDSGVRQGDTVSGAFDSLVAKLIVTGATREEALERSRRALDEFVVTGMPTVMPFHRDVVRQPAFTAEDGEFGVFTTWIETAYDNQFEPWDGEAEELYHPGERREVVVEVNDKRIEVSLPERLVISAGIEHGGVGRNMAGAPPRRRSRAAVDTTSGNDVTSPMQATIVKFAVDEGQRVVKGDLLVVLEAMKMEQPISASRDGVVRGIAGEPGQTISAGTKLLAVEDE</sequence>
<dbReference type="InterPro" id="IPR011054">
    <property type="entry name" value="Rudment_hybrid_motif"/>
</dbReference>
<dbReference type="InterPro" id="IPR011761">
    <property type="entry name" value="ATP-grasp"/>
</dbReference>
<dbReference type="PANTHER" id="PTHR18866">
    <property type="entry name" value="CARBOXYLASE:PYRUVATE/ACETYL-COA/PROPIONYL-COA CARBOXYLASE"/>
    <property type="match status" value="1"/>
</dbReference>
<evidence type="ECO:0000256" key="1">
    <source>
        <dbReference type="ARBA" id="ARBA00001953"/>
    </source>
</evidence>
<dbReference type="EMBL" id="JBHUNE010000003">
    <property type="protein sequence ID" value="MFD2757895.1"/>
    <property type="molecule type" value="Genomic_DNA"/>
</dbReference>
<organism evidence="12 13">
    <name type="scientific">Gulosibacter faecalis</name>
    <dbReference type="NCBI Taxonomy" id="272240"/>
    <lineage>
        <taxon>Bacteria</taxon>
        <taxon>Bacillati</taxon>
        <taxon>Actinomycetota</taxon>
        <taxon>Actinomycetes</taxon>
        <taxon>Micrococcales</taxon>
        <taxon>Microbacteriaceae</taxon>
        <taxon>Gulosibacter</taxon>
    </lineage>
</organism>
<dbReference type="SUPFAM" id="SSF51246">
    <property type="entry name" value="Rudiment single hybrid motif"/>
    <property type="match status" value="1"/>
</dbReference>
<evidence type="ECO:0000256" key="7">
    <source>
        <dbReference type="PROSITE-ProRule" id="PRU00409"/>
    </source>
</evidence>
<dbReference type="InterPro" id="IPR050856">
    <property type="entry name" value="Biotin_carboxylase_complex"/>
</dbReference>
<protein>
    <recommendedName>
        <fullName evidence="2">biotin carboxylase</fullName>
        <ecNumber evidence="2">6.3.4.14</ecNumber>
    </recommendedName>
</protein>
<keyword evidence="4 7" id="KW-0547">Nucleotide-binding</keyword>
<dbReference type="SUPFAM" id="SSF52440">
    <property type="entry name" value="PreATP-grasp domain"/>
    <property type="match status" value="1"/>
</dbReference>
<dbReference type="Proteomes" id="UP001597492">
    <property type="component" value="Unassembled WGS sequence"/>
</dbReference>
<feature type="domain" description="Biotin carboxylation" evidence="11">
    <location>
        <begin position="3"/>
        <end position="446"/>
    </location>
</feature>
<dbReference type="Gene3D" id="3.30.1490.20">
    <property type="entry name" value="ATP-grasp fold, A domain"/>
    <property type="match status" value="1"/>
</dbReference>
<dbReference type="Gene3D" id="3.40.50.20">
    <property type="match status" value="1"/>
</dbReference>
<proteinExistence type="predicted"/>
<dbReference type="InterPro" id="IPR011053">
    <property type="entry name" value="Single_hybrid_motif"/>
</dbReference>
<dbReference type="PROSITE" id="PS50975">
    <property type="entry name" value="ATP_GRASP"/>
    <property type="match status" value="1"/>
</dbReference>
<dbReference type="InterPro" id="IPR001882">
    <property type="entry name" value="Biotin_BS"/>
</dbReference>
<dbReference type="Pfam" id="PF00364">
    <property type="entry name" value="Biotin_lipoyl"/>
    <property type="match status" value="1"/>
</dbReference>
<name>A0ABW5UXB8_9MICO</name>
<comment type="cofactor">
    <cofactor evidence="1">
        <name>biotin</name>
        <dbReference type="ChEBI" id="CHEBI:57586"/>
    </cofactor>
</comment>
<evidence type="ECO:0000256" key="3">
    <source>
        <dbReference type="ARBA" id="ARBA00022598"/>
    </source>
</evidence>
<evidence type="ECO:0000256" key="2">
    <source>
        <dbReference type="ARBA" id="ARBA00013263"/>
    </source>
</evidence>
<feature type="region of interest" description="Disordered" evidence="8">
    <location>
        <begin position="501"/>
        <end position="524"/>
    </location>
</feature>
<feature type="domain" description="ATP-grasp" evidence="10">
    <location>
        <begin position="122"/>
        <end position="319"/>
    </location>
</feature>
<keyword evidence="5 7" id="KW-0067">ATP-binding</keyword>
<dbReference type="InterPro" id="IPR011764">
    <property type="entry name" value="Biotin_carboxylation_dom"/>
</dbReference>
<comment type="caution">
    <text evidence="12">The sequence shown here is derived from an EMBL/GenBank/DDBJ whole genome shotgun (WGS) entry which is preliminary data.</text>
</comment>
<keyword evidence="3" id="KW-0436">Ligase</keyword>
<evidence type="ECO:0000259" key="11">
    <source>
        <dbReference type="PROSITE" id="PS50979"/>
    </source>
</evidence>
<evidence type="ECO:0000259" key="10">
    <source>
        <dbReference type="PROSITE" id="PS50975"/>
    </source>
</evidence>
<dbReference type="Pfam" id="PF02786">
    <property type="entry name" value="CPSase_L_D2"/>
    <property type="match status" value="1"/>
</dbReference>
<dbReference type="PROSITE" id="PS50979">
    <property type="entry name" value="BC"/>
    <property type="match status" value="1"/>
</dbReference>
<dbReference type="Pfam" id="PF00289">
    <property type="entry name" value="Biotin_carb_N"/>
    <property type="match status" value="1"/>
</dbReference>
<dbReference type="InterPro" id="IPR005481">
    <property type="entry name" value="BC-like_N"/>
</dbReference>
<dbReference type="PROSITE" id="PS00867">
    <property type="entry name" value="CPSASE_2"/>
    <property type="match status" value="1"/>
</dbReference>
<dbReference type="InterPro" id="IPR016185">
    <property type="entry name" value="PreATP-grasp_dom_sf"/>
</dbReference>
<dbReference type="InterPro" id="IPR000089">
    <property type="entry name" value="Biotin_lipoyl"/>
</dbReference>
<gene>
    <name evidence="12" type="ORF">ACFSW7_05840</name>
</gene>
<evidence type="ECO:0000256" key="8">
    <source>
        <dbReference type="SAM" id="MobiDB-lite"/>
    </source>
</evidence>
<keyword evidence="13" id="KW-1185">Reference proteome</keyword>
<dbReference type="RefSeq" id="WP_019619790.1">
    <property type="nucleotide sequence ID" value="NZ_JBHUNE010000003.1"/>
</dbReference>
<accession>A0ABW5UXB8</accession>
<dbReference type="PANTHER" id="PTHR18866:SF33">
    <property type="entry name" value="METHYLCROTONOYL-COA CARBOXYLASE SUBUNIT ALPHA, MITOCHONDRIAL-RELATED"/>
    <property type="match status" value="1"/>
</dbReference>
<dbReference type="EC" id="6.3.4.14" evidence="2"/>
<dbReference type="InterPro" id="IPR005482">
    <property type="entry name" value="Biotin_COase_C"/>
</dbReference>
<feature type="domain" description="Lipoyl-binding" evidence="9">
    <location>
        <begin position="514"/>
        <end position="591"/>
    </location>
</feature>
<dbReference type="InterPro" id="IPR005479">
    <property type="entry name" value="CPAse_ATP-bd"/>
</dbReference>
<dbReference type="CDD" id="cd06850">
    <property type="entry name" value="biotinyl_domain"/>
    <property type="match status" value="1"/>
</dbReference>